<dbReference type="STRING" id="572547.Amico_1049"/>
<dbReference type="eggNOG" id="ENOG5032RQK">
    <property type="taxonomic scope" value="Bacteria"/>
</dbReference>
<dbReference type="AlphaFoldDB" id="D5EF41"/>
<keyword evidence="2" id="KW-1185">Reference proteome</keyword>
<dbReference type="OrthoDB" id="9788989at2"/>
<dbReference type="HOGENOM" id="CLU_114103_0_0_0"/>
<gene>
    <name evidence="1" type="ordered locus">Amico_1049</name>
</gene>
<accession>D5EF41</accession>
<name>D5EF41_AMICL</name>
<proteinExistence type="predicted"/>
<dbReference type="Proteomes" id="UP000002366">
    <property type="component" value="Chromosome"/>
</dbReference>
<protein>
    <recommendedName>
        <fullName evidence="3">GTP-binding protein</fullName>
    </recommendedName>
</protein>
<evidence type="ECO:0000313" key="1">
    <source>
        <dbReference type="EMBL" id="ADE57173.1"/>
    </source>
</evidence>
<dbReference type="InterPro" id="IPR025529">
    <property type="entry name" value="DUF4416"/>
</dbReference>
<dbReference type="Pfam" id="PF14385">
    <property type="entry name" value="DUF4416"/>
    <property type="match status" value="1"/>
</dbReference>
<evidence type="ECO:0000313" key="2">
    <source>
        <dbReference type="Proteomes" id="UP000002366"/>
    </source>
</evidence>
<dbReference type="EMBL" id="CP001997">
    <property type="protein sequence ID" value="ADE57173.1"/>
    <property type="molecule type" value="Genomic_DNA"/>
</dbReference>
<evidence type="ECO:0008006" key="3">
    <source>
        <dbReference type="Google" id="ProtNLM"/>
    </source>
</evidence>
<dbReference type="RefSeq" id="WP_013048436.1">
    <property type="nucleotide sequence ID" value="NC_014011.1"/>
</dbReference>
<dbReference type="KEGG" id="aco:Amico_1049"/>
<organism evidence="1 2">
    <name type="scientific">Aminobacterium colombiense (strain DSM 12261 / ALA-1)</name>
    <dbReference type="NCBI Taxonomy" id="572547"/>
    <lineage>
        <taxon>Bacteria</taxon>
        <taxon>Thermotogati</taxon>
        <taxon>Synergistota</taxon>
        <taxon>Synergistia</taxon>
        <taxon>Synergistales</taxon>
        <taxon>Aminobacteriaceae</taxon>
        <taxon>Aminobacterium</taxon>
    </lineage>
</organism>
<reference evidence="1 2" key="1">
    <citation type="journal article" date="2010" name="Stand. Genomic Sci.">
        <title>Complete genome sequence of Aminobacterium colombiense type strain (ALA-1).</title>
        <authorList>
            <person name="Chertkov O."/>
            <person name="Sikorski J."/>
            <person name="Brambilla E."/>
            <person name="Lapidus A."/>
            <person name="Copeland A."/>
            <person name="Glavina Del Rio T."/>
            <person name="Nolan M."/>
            <person name="Lucas S."/>
            <person name="Tice H."/>
            <person name="Cheng J.F."/>
            <person name="Han C."/>
            <person name="Detter J.C."/>
            <person name="Bruce D."/>
            <person name="Tapia R."/>
            <person name="Goodwin L."/>
            <person name="Pitluck S."/>
            <person name="Liolios K."/>
            <person name="Ivanova N."/>
            <person name="Mavromatis K."/>
            <person name="Ovchinnikova G."/>
            <person name="Pati A."/>
            <person name="Chen A."/>
            <person name="Palaniappan K."/>
            <person name="Land M."/>
            <person name="Hauser L."/>
            <person name="Chang Y.J."/>
            <person name="Jeffries C.D."/>
            <person name="Spring S."/>
            <person name="Rohde M."/>
            <person name="Goker M."/>
            <person name="Bristow J."/>
            <person name="Eisen J.A."/>
            <person name="Markowitz V."/>
            <person name="Hugenholtz P."/>
            <person name="Kyrpides N.C."/>
            <person name="Klenk H.P."/>
        </authorList>
    </citation>
    <scope>NUCLEOTIDE SEQUENCE [LARGE SCALE GENOMIC DNA]</scope>
    <source>
        <strain evidence="2">DSM 12261 / ALA-1</strain>
    </source>
</reference>
<sequence>MFYPVKLITGVLYPDERWREWVIEKVTAVWGEIDAESEPVPFDLTNYYHDIAPTLYRQFLSFKGLRHGGDIVRWKKESCSIEEESSKAFENRTIRTVNIDPGYVNGARLVLASTKDHAHRIYISDGIFAEVTMRYRFKRWVPFDYTFPDFASGRYDAFLLKARDIWSKEMSERR</sequence>